<keyword evidence="6 9" id="KW-1133">Transmembrane helix</keyword>
<dbReference type="CDD" id="cd01610">
    <property type="entry name" value="PAP2_like"/>
    <property type="match status" value="1"/>
</dbReference>
<evidence type="ECO:0000256" key="5">
    <source>
        <dbReference type="ARBA" id="ARBA00022919"/>
    </source>
</evidence>
<keyword evidence="4 9" id="KW-0812">Transmembrane</keyword>
<dbReference type="GO" id="GO:0006686">
    <property type="term" value="P:sphingomyelin biosynthetic process"/>
    <property type="evidence" value="ECO:0007669"/>
    <property type="project" value="TreeGrafter"/>
</dbReference>
<evidence type="ECO:0000256" key="2">
    <source>
        <dbReference type="ARBA" id="ARBA00005441"/>
    </source>
</evidence>
<evidence type="ECO:0000256" key="7">
    <source>
        <dbReference type="ARBA" id="ARBA00023098"/>
    </source>
</evidence>
<comment type="similarity">
    <text evidence="2">Belongs to the sphingomyelin synthase family.</text>
</comment>
<feature type="transmembrane region" description="Helical" evidence="9">
    <location>
        <begin position="190"/>
        <end position="210"/>
    </location>
</feature>
<keyword evidence="12" id="KW-1185">Reference proteome</keyword>
<dbReference type="AlphaFoldDB" id="A0AA39IGF8"/>
<reference evidence="11" key="1">
    <citation type="submission" date="2023-06" db="EMBL/GenBank/DDBJ databases">
        <title>Genomic analysis of the entomopathogenic nematode Steinernema hermaphroditum.</title>
        <authorList>
            <person name="Schwarz E.M."/>
            <person name="Heppert J.K."/>
            <person name="Baniya A."/>
            <person name="Schwartz H.T."/>
            <person name="Tan C.-H."/>
            <person name="Antoshechkin I."/>
            <person name="Sternberg P.W."/>
            <person name="Goodrich-Blair H."/>
            <person name="Dillman A.R."/>
        </authorList>
    </citation>
    <scope>NUCLEOTIDE SEQUENCE</scope>
    <source>
        <strain evidence="11">PS9179</strain>
        <tissue evidence="11">Whole animal</tissue>
    </source>
</reference>
<evidence type="ECO:0000259" key="10">
    <source>
        <dbReference type="Pfam" id="PF14360"/>
    </source>
</evidence>
<protein>
    <recommendedName>
        <fullName evidence="10">Sphingomyelin synthase-like domain-containing protein</fullName>
    </recommendedName>
</protein>
<dbReference type="Proteomes" id="UP001175271">
    <property type="component" value="Unassembled WGS sequence"/>
</dbReference>
<feature type="transmembrane region" description="Helical" evidence="9">
    <location>
        <begin position="67"/>
        <end position="87"/>
    </location>
</feature>
<name>A0AA39IGF8_9BILA</name>
<dbReference type="GO" id="GO:0005789">
    <property type="term" value="C:endoplasmic reticulum membrane"/>
    <property type="evidence" value="ECO:0007669"/>
    <property type="project" value="TreeGrafter"/>
</dbReference>
<evidence type="ECO:0000256" key="9">
    <source>
        <dbReference type="SAM" id="Phobius"/>
    </source>
</evidence>
<dbReference type="GO" id="GO:0000139">
    <property type="term" value="C:Golgi membrane"/>
    <property type="evidence" value="ECO:0007669"/>
    <property type="project" value="TreeGrafter"/>
</dbReference>
<dbReference type="PANTHER" id="PTHR21290">
    <property type="entry name" value="SPHINGOMYELIN SYNTHETASE"/>
    <property type="match status" value="1"/>
</dbReference>
<organism evidence="11 12">
    <name type="scientific">Steinernema hermaphroditum</name>
    <dbReference type="NCBI Taxonomy" id="289476"/>
    <lineage>
        <taxon>Eukaryota</taxon>
        <taxon>Metazoa</taxon>
        <taxon>Ecdysozoa</taxon>
        <taxon>Nematoda</taxon>
        <taxon>Chromadorea</taxon>
        <taxon>Rhabditida</taxon>
        <taxon>Tylenchina</taxon>
        <taxon>Panagrolaimomorpha</taxon>
        <taxon>Strongyloidoidea</taxon>
        <taxon>Steinernematidae</taxon>
        <taxon>Steinernema</taxon>
    </lineage>
</organism>
<feature type="domain" description="Sphingomyelin synthase-like" evidence="10">
    <location>
        <begin position="162"/>
        <end position="234"/>
    </location>
</feature>
<dbReference type="GO" id="GO:0005886">
    <property type="term" value="C:plasma membrane"/>
    <property type="evidence" value="ECO:0007669"/>
    <property type="project" value="TreeGrafter"/>
</dbReference>
<evidence type="ECO:0000256" key="6">
    <source>
        <dbReference type="ARBA" id="ARBA00022989"/>
    </source>
</evidence>
<sequence>MGASAPLIDDSVEPIVLKKRTFLALLILIIAWITNQTVLAWVHDRVPRSVNPLPDPWFSVFPEIPEAIRFTEVIMLVLIVSALGTAFCHRHKWIVARRIFFCAAMAYLFRAFCVSLLQVPVPSRHTYCSAQENATDLAIVYGRIVRTFWSLGIEQVRPRDLCGDLIVSGHTISIVISVLTLQYYSPRRTYLLGYLAKLLGLVAVICILLARKHYSLDVVLGYFVASRIFWTYHSLQNSYHQNEFYRNDLSQSLWTKIIPYLEADAPTAAQFVNHLNWPYSCPRRLY</sequence>
<dbReference type="PANTHER" id="PTHR21290:SF4">
    <property type="entry name" value="SPHINGOMYELIN SYNTHASE-RELATED 2"/>
    <property type="match status" value="1"/>
</dbReference>
<evidence type="ECO:0000256" key="1">
    <source>
        <dbReference type="ARBA" id="ARBA00004141"/>
    </source>
</evidence>
<dbReference type="GO" id="GO:0046513">
    <property type="term" value="P:ceramide biosynthetic process"/>
    <property type="evidence" value="ECO:0007669"/>
    <property type="project" value="TreeGrafter"/>
</dbReference>
<evidence type="ECO:0000313" key="12">
    <source>
        <dbReference type="Proteomes" id="UP001175271"/>
    </source>
</evidence>
<comment type="caution">
    <text evidence="11">The sequence shown here is derived from an EMBL/GenBank/DDBJ whole genome shotgun (WGS) entry which is preliminary data.</text>
</comment>
<feature type="transmembrane region" description="Helical" evidence="9">
    <location>
        <begin position="21"/>
        <end position="42"/>
    </location>
</feature>
<keyword evidence="8 9" id="KW-0472">Membrane</keyword>
<evidence type="ECO:0000256" key="3">
    <source>
        <dbReference type="ARBA" id="ARBA00022679"/>
    </source>
</evidence>
<evidence type="ECO:0000256" key="8">
    <source>
        <dbReference type="ARBA" id="ARBA00023136"/>
    </source>
</evidence>
<accession>A0AA39IGF8</accession>
<dbReference type="GO" id="GO:0047493">
    <property type="term" value="F:ceramide cholinephosphotransferase activity"/>
    <property type="evidence" value="ECO:0007669"/>
    <property type="project" value="TreeGrafter"/>
</dbReference>
<feature type="transmembrane region" description="Helical" evidence="9">
    <location>
        <begin position="99"/>
        <end position="117"/>
    </location>
</feature>
<dbReference type="GO" id="GO:0033188">
    <property type="term" value="F:sphingomyelin synthase activity"/>
    <property type="evidence" value="ECO:0007669"/>
    <property type="project" value="TreeGrafter"/>
</dbReference>
<proteinExistence type="inferred from homology"/>
<keyword evidence="3" id="KW-0808">Transferase</keyword>
<dbReference type="InterPro" id="IPR025749">
    <property type="entry name" value="Sphingomyelin_synth-like_dom"/>
</dbReference>
<dbReference type="Pfam" id="PF14360">
    <property type="entry name" value="PAP2_C"/>
    <property type="match status" value="1"/>
</dbReference>
<keyword evidence="7" id="KW-0443">Lipid metabolism</keyword>
<evidence type="ECO:0000256" key="4">
    <source>
        <dbReference type="ARBA" id="ARBA00022692"/>
    </source>
</evidence>
<comment type="subcellular location">
    <subcellularLocation>
        <location evidence="1">Membrane</location>
        <topology evidence="1">Multi-pass membrane protein</topology>
    </subcellularLocation>
</comment>
<keyword evidence="5" id="KW-0746">Sphingolipid metabolism</keyword>
<dbReference type="InterPro" id="IPR045221">
    <property type="entry name" value="Sphingomyelin_synth-like"/>
</dbReference>
<dbReference type="EMBL" id="JAUCMV010000001">
    <property type="protein sequence ID" value="KAK0423895.1"/>
    <property type="molecule type" value="Genomic_DNA"/>
</dbReference>
<evidence type="ECO:0000313" key="11">
    <source>
        <dbReference type="EMBL" id="KAK0423895.1"/>
    </source>
</evidence>
<gene>
    <name evidence="11" type="ORF">QR680_008392</name>
</gene>